<dbReference type="EMBL" id="MTYJ01000066">
    <property type="protein sequence ID" value="OQV17124.1"/>
    <property type="molecule type" value="Genomic_DNA"/>
</dbReference>
<sequence length="348" mass="38715">MRPEGRQHRDANYEEDPNGWGDCRATLHVLKKDESTKITVSLDFEEVLDAIRPQRMWELKLTSRRELNIESGDHGLFVRYVNPRDLRQDGEWAIHPRDEDPTVAVTRGRVIEFRSVGEITPTRTTPELEILNVRRVTKQPPSQLSTQTHMGTAHGMFTLAIIRCTPAFSLTGIPTTVSDRRRDGYSPRRRHAQTVDERNAMTASPEDLAEYDIEDETTGNSGYSTPRPNRAATVTDTPTGAAKCQFVLGPARKFPPDTNGFSPRVQKFQPIRQVEPPHFGVGGQRDDGSGISGKVSTAATEGNAVDRSTNAATSVNGLRNRSDRFGFGLVPASRTLTNFTSKRNSVFV</sequence>
<dbReference type="Proteomes" id="UP000192578">
    <property type="component" value="Unassembled WGS sequence"/>
</dbReference>
<comment type="caution">
    <text evidence="2">The sequence shown here is derived from an EMBL/GenBank/DDBJ whole genome shotgun (WGS) entry which is preliminary data.</text>
</comment>
<evidence type="ECO:0000313" key="3">
    <source>
        <dbReference type="Proteomes" id="UP000192578"/>
    </source>
</evidence>
<keyword evidence="3" id="KW-1185">Reference proteome</keyword>
<name>A0A1W0WPK1_HYPEX</name>
<protein>
    <submittedName>
        <fullName evidence="2">Uncharacterized protein</fullName>
    </submittedName>
</protein>
<feature type="region of interest" description="Disordered" evidence="1">
    <location>
        <begin position="175"/>
        <end position="236"/>
    </location>
</feature>
<organism evidence="2 3">
    <name type="scientific">Hypsibius exemplaris</name>
    <name type="common">Freshwater tardigrade</name>
    <dbReference type="NCBI Taxonomy" id="2072580"/>
    <lineage>
        <taxon>Eukaryota</taxon>
        <taxon>Metazoa</taxon>
        <taxon>Ecdysozoa</taxon>
        <taxon>Tardigrada</taxon>
        <taxon>Eutardigrada</taxon>
        <taxon>Parachela</taxon>
        <taxon>Hypsibioidea</taxon>
        <taxon>Hypsibiidae</taxon>
        <taxon>Hypsibius</taxon>
    </lineage>
</organism>
<reference evidence="3" key="1">
    <citation type="submission" date="2017-01" db="EMBL/GenBank/DDBJ databases">
        <title>Comparative genomics of anhydrobiosis in the tardigrade Hypsibius dujardini.</title>
        <authorList>
            <person name="Yoshida Y."/>
            <person name="Koutsovoulos G."/>
            <person name="Laetsch D."/>
            <person name="Stevens L."/>
            <person name="Kumar S."/>
            <person name="Horikawa D."/>
            <person name="Ishino K."/>
            <person name="Komine S."/>
            <person name="Tomita M."/>
            <person name="Blaxter M."/>
            <person name="Arakawa K."/>
        </authorList>
    </citation>
    <scope>NUCLEOTIDE SEQUENCE [LARGE SCALE GENOMIC DNA]</scope>
    <source>
        <strain evidence="3">Z151</strain>
    </source>
</reference>
<evidence type="ECO:0000256" key="1">
    <source>
        <dbReference type="SAM" id="MobiDB-lite"/>
    </source>
</evidence>
<gene>
    <name evidence="2" type="ORF">BV898_08841</name>
</gene>
<feature type="compositionally biased region" description="Polar residues" evidence="1">
    <location>
        <begin position="218"/>
        <end position="236"/>
    </location>
</feature>
<feature type="region of interest" description="Disordered" evidence="1">
    <location>
        <begin position="276"/>
        <end position="295"/>
    </location>
</feature>
<proteinExistence type="predicted"/>
<accession>A0A1W0WPK1</accession>
<dbReference type="AlphaFoldDB" id="A0A1W0WPK1"/>
<feature type="compositionally biased region" description="Acidic residues" evidence="1">
    <location>
        <begin position="207"/>
        <end position="217"/>
    </location>
</feature>
<evidence type="ECO:0000313" key="2">
    <source>
        <dbReference type="EMBL" id="OQV17124.1"/>
    </source>
</evidence>